<organism evidence="1 2">
    <name type="scientific">Paracidobacterium acidisoli</name>
    <dbReference type="NCBI Taxonomy" id="2303751"/>
    <lineage>
        <taxon>Bacteria</taxon>
        <taxon>Pseudomonadati</taxon>
        <taxon>Acidobacteriota</taxon>
        <taxon>Terriglobia</taxon>
        <taxon>Terriglobales</taxon>
        <taxon>Acidobacteriaceae</taxon>
        <taxon>Paracidobacterium</taxon>
    </lineage>
</organism>
<reference evidence="1 2" key="1">
    <citation type="submission" date="2018-08" db="EMBL/GenBank/DDBJ databases">
        <title>Acidipila sp. 4G-K13, an acidobacterium isolated from forest soil.</title>
        <authorList>
            <person name="Gao Z.-H."/>
            <person name="Qiu L.-H."/>
        </authorList>
    </citation>
    <scope>NUCLEOTIDE SEQUENCE [LARGE SCALE GENOMIC DNA]</scope>
    <source>
        <strain evidence="1 2">4G-K13</strain>
    </source>
</reference>
<dbReference type="AlphaFoldDB" id="A0A372IQY3"/>
<accession>A0A372IQY3</accession>
<sequence length="76" mass="8360">MRSELVYSAGLQVKNRFLLSTIVIHAVRRLHIDSTRTEDTANSVFSEVARGRYVDVTMGPVARPVPIEPVLAIPAA</sequence>
<dbReference type="RefSeq" id="WP_147325020.1">
    <property type="nucleotide sequence ID" value="NZ_QVQT02000003.1"/>
</dbReference>
<comment type="caution">
    <text evidence="1">The sequence shown here is derived from an EMBL/GenBank/DDBJ whole genome shotgun (WGS) entry which is preliminary data.</text>
</comment>
<gene>
    <name evidence="1" type="ORF">D0Y96_10920</name>
</gene>
<keyword evidence="2" id="KW-1185">Reference proteome</keyword>
<dbReference type="EMBL" id="QVQT01000003">
    <property type="protein sequence ID" value="RFU17189.1"/>
    <property type="molecule type" value="Genomic_DNA"/>
</dbReference>
<evidence type="ECO:0008006" key="3">
    <source>
        <dbReference type="Google" id="ProtNLM"/>
    </source>
</evidence>
<evidence type="ECO:0000313" key="1">
    <source>
        <dbReference type="EMBL" id="RFU17189.1"/>
    </source>
</evidence>
<name>A0A372IQY3_9BACT</name>
<evidence type="ECO:0000313" key="2">
    <source>
        <dbReference type="Proteomes" id="UP000264702"/>
    </source>
</evidence>
<dbReference type="OrthoDB" id="122677at2"/>
<protein>
    <recommendedName>
        <fullName evidence="3">DNA-directed RNA polymerase subunit omega</fullName>
    </recommendedName>
</protein>
<dbReference type="Proteomes" id="UP000264702">
    <property type="component" value="Unassembled WGS sequence"/>
</dbReference>
<proteinExistence type="predicted"/>